<evidence type="ECO:0000313" key="4">
    <source>
        <dbReference type="Proteomes" id="UP000371423"/>
    </source>
</evidence>
<dbReference type="Proteomes" id="UP000371423">
    <property type="component" value="Unassembled WGS sequence"/>
</dbReference>
<feature type="domain" description="ABM" evidence="1">
    <location>
        <begin position="16"/>
        <end position="83"/>
    </location>
</feature>
<dbReference type="Pfam" id="PF03992">
    <property type="entry name" value="ABM"/>
    <property type="match status" value="1"/>
</dbReference>
<evidence type="ECO:0000259" key="1">
    <source>
        <dbReference type="Pfam" id="PF03992"/>
    </source>
</evidence>
<name>A0A5P0ZLU9_9LACO</name>
<dbReference type="InterPro" id="IPR011008">
    <property type="entry name" value="Dimeric_a/b-barrel"/>
</dbReference>
<proteinExistence type="predicted"/>
<accession>A0A5P0ZLU9</accession>
<reference evidence="4 5" key="1">
    <citation type="journal article" date="2019" name="Syst. Appl. Microbiol.">
        <title>Polyphasic characterization of two novel Lactobacillus spp. isolated from blown salami packages: Description of Lactobacillus halodurans sp. nov. and Lactobacillus salsicarnum sp. nov.</title>
        <authorList>
            <person name="Schuster J.A."/>
            <person name="Klingl A."/>
            <person name="Vogel R.F."/>
            <person name="Ehrmann M.A."/>
        </authorList>
    </citation>
    <scope>NUCLEOTIDE SEQUENCE [LARGE SCALE GENOMIC DNA]</scope>
    <source>
        <strain evidence="3 4">TMW 1.1920</strain>
        <strain evidence="2 5">TMW 1.2172</strain>
    </source>
</reference>
<protein>
    <recommendedName>
        <fullName evidence="1">ABM domain-containing protein</fullName>
    </recommendedName>
</protein>
<dbReference type="EMBL" id="VDFO01000021">
    <property type="protein sequence ID" value="MQS97548.1"/>
    <property type="molecule type" value="Genomic_DNA"/>
</dbReference>
<dbReference type="AlphaFoldDB" id="A0A5P0ZLU9"/>
<dbReference type="RefSeq" id="WP_153384599.1">
    <property type="nucleotide sequence ID" value="NZ_VDFO01000021.1"/>
</dbReference>
<dbReference type="Gene3D" id="3.30.70.100">
    <property type="match status" value="1"/>
</dbReference>
<comment type="caution">
    <text evidence="2">The sequence shown here is derived from an EMBL/GenBank/DDBJ whole genome shotgun (WGS) entry which is preliminary data.</text>
</comment>
<evidence type="ECO:0000313" key="3">
    <source>
        <dbReference type="EMBL" id="MQS97548.1"/>
    </source>
</evidence>
<dbReference type="Proteomes" id="UP000414364">
    <property type="component" value="Unassembled WGS sequence"/>
</dbReference>
<dbReference type="OrthoDB" id="9812754at2"/>
<gene>
    <name evidence="3" type="ORF">FHL05_06560</name>
    <name evidence="2" type="ORF">FHL06_02085</name>
</gene>
<organism evidence="2 5">
    <name type="scientific">Companilactobacillus halodurans</name>
    <dbReference type="NCBI Taxonomy" id="2584183"/>
    <lineage>
        <taxon>Bacteria</taxon>
        <taxon>Bacillati</taxon>
        <taxon>Bacillota</taxon>
        <taxon>Bacilli</taxon>
        <taxon>Lactobacillales</taxon>
        <taxon>Lactobacillaceae</taxon>
        <taxon>Companilactobacillus</taxon>
    </lineage>
</organism>
<sequence>MELQKIPIFRMYRLITNEKDRDDFVAEGVNNLLTSHQNEAGTLAMYATHADKSGTINYIFEMYQDQAHYQIHAESPQFKHFAKVAQKIVTGRDVTELQPESLLSGNKGFSVSGENPYLARLVEFSTDSANKSKIKTELSKLNSQITSYKATIKDQPNQFVLFDIYKNQNDLNESLDQLKKILIGVSDLEIKTLKVDTMVSQKNINLN</sequence>
<keyword evidence="4" id="KW-1185">Reference proteome</keyword>
<evidence type="ECO:0000313" key="5">
    <source>
        <dbReference type="Proteomes" id="UP000414364"/>
    </source>
</evidence>
<evidence type="ECO:0000313" key="2">
    <source>
        <dbReference type="EMBL" id="MQS75187.1"/>
    </source>
</evidence>
<dbReference type="SUPFAM" id="SSF54909">
    <property type="entry name" value="Dimeric alpha+beta barrel"/>
    <property type="match status" value="1"/>
</dbReference>
<dbReference type="InterPro" id="IPR007138">
    <property type="entry name" value="ABM_dom"/>
</dbReference>
<dbReference type="EMBL" id="VDFP01000002">
    <property type="protein sequence ID" value="MQS75187.1"/>
    <property type="molecule type" value="Genomic_DNA"/>
</dbReference>